<sequence length="47" mass="5720">MMYRIVERYYKMGLFPLEKVKQSVTVKWITVDEYKEITGQDYEPLAE</sequence>
<dbReference type="EMBL" id="JAVSOO010000018">
    <property type="protein sequence ID" value="MDT4286938.1"/>
    <property type="molecule type" value="Genomic_DNA"/>
</dbReference>
<reference evidence="1 2" key="1">
    <citation type="submission" date="2023-08" db="EMBL/GenBank/DDBJ databases">
        <title>Genomic surveillance of Staphylococcus haemolyticus neonatal outbreak in southern France.</title>
        <authorList>
            <person name="Magnan C."/>
            <person name="Morsli M."/>
            <person name="Thiery B."/>
            <person name="Salipante F."/>
            <person name="Attar J."/>
            <person name="Massimo D.M."/>
            <person name="Ory J."/>
            <person name="Pantel A."/>
            <person name="Lavigne J.-P."/>
        </authorList>
    </citation>
    <scope>NUCLEOTIDE SEQUENCE [LARGE SCALE GENOMIC DNA]</scope>
    <source>
        <strain evidence="1 2">NSH026</strain>
    </source>
</reference>
<organism evidence="1 2">
    <name type="scientific">Staphylococcus haemolyticus</name>
    <dbReference type="NCBI Taxonomy" id="1283"/>
    <lineage>
        <taxon>Bacteria</taxon>
        <taxon>Bacillati</taxon>
        <taxon>Bacillota</taxon>
        <taxon>Bacilli</taxon>
        <taxon>Bacillales</taxon>
        <taxon>Staphylococcaceae</taxon>
        <taxon>Staphylococcus</taxon>
    </lineage>
</organism>
<dbReference type="Proteomes" id="UP001269271">
    <property type="component" value="Unassembled WGS sequence"/>
</dbReference>
<dbReference type="RefSeq" id="WP_227968592.1">
    <property type="nucleotide sequence ID" value="NZ_CAJUXS010000029.1"/>
</dbReference>
<dbReference type="Pfam" id="PF09693">
    <property type="entry name" value="Phage_XkdX"/>
    <property type="match status" value="1"/>
</dbReference>
<evidence type="ECO:0000313" key="2">
    <source>
        <dbReference type="Proteomes" id="UP001269271"/>
    </source>
</evidence>
<proteinExistence type="predicted"/>
<dbReference type="InterPro" id="IPR010022">
    <property type="entry name" value="XkdX"/>
</dbReference>
<keyword evidence="2" id="KW-1185">Reference proteome</keyword>
<name>A0ABU3IH97_STAHA</name>
<evidence type="ECO:0000313" key="1">
    <source>
        <dbReference type="EMBL" id="MDT4286938.1"/>
    </source>
</evidence>
<gene>
    <name evidence="1" type="ORF">RO950_07870</name>
</gene>
<comment type="caution">
    <text evidence="1">The sequence shown here is derived from an EMBL/GenBank/DDBJ whole genome shotgun (WGS) entry which is preliminary data.</text>
</comment>
<protein>
    <submittedName>
        <fullName evidence="1">XkdX family protein</fullName>
    </submittedName>
</protein>
<accession>A0ABU3IH97</accession>